<organism evidence="8">
    <name type="scientific">marine metagenome</name>
    <dbReference type="NCBI Taxonomy" id="408172"/>
    <lineage>
        <taxon>unclassified sequences</taxon>
        <taxon>metagenomes</taxon>
        <taxon>ecological metagenomes</taxon>
    </lineage>
</organism>
<evidence type="ECO:0000256" key="4">
    <source>
        <dbReference type="ARBA" id="ARBA00037217"/>
    </source>
</evidence>
<protein>
    <recommendedName>
        <fullName evidence="6">Pyridine nucleotide-disulfide oxidoreductase domain-containing protein 2</fullName>
    </recommendedName>
</protein>
<dbReference type="Gene3D" id="3.50.50.60">
    <property type="entry name" value="FAD/NAD(P)-binding domain"/>
    <property type="match status" value="2"/>
</dbReference>
<evidence type="ECO:0000313" key="8">
    <source>
        <dbReference type="EMBL" id="SVB66820.1"/>
    </source>
</evidence>
<dbReference type="PANTHER" id="PTHR10668:SF103">
    <property type="entry name" value="PYRIDINE NUCLEOTIDE-DISULFIDE OXIDOREDUCTASE DOMAIN-CONTAINING PROTEIN 2"/>
    <property type="match status" value="1"/>
</dbReference>
<keyword evidence="3" id="KW-0560">Oxidoreductase</keyword>
<feature type="non-terminal residue" evidence="8">
    <location>
        <position position="489"/>
    </location>
</feature>
<dbReference type="GO" id="GO:0016491">
    <property type="term" value="F:oxidoreductase activity"/>
    <property type="evidence" value="ECO:0007669"/>
    <property type="project" value="UniProtKB-KW"/>
</dbReference>
<dbReference type="InterPro" id="IPR002937">
    <property type="entry name" value="Amino_oxidase"/>
</dbReference>
<evidence type="ECO:0000256" key="1">
    <source>
        <dbReference type="ARBA" id="ARBA00001974"/>
    </source>
</evidence>
<dbReference type="PANTHER" id="PTHR10668">
    <property type="entry name" value="PHYTOENE DEHYDROGENASE"/>
    <property type="match status" value="1"/>
</dbReference>
<feature type="domain" description="Amine oxidase" evidence="7">
    <location>
        <begin position="15"/>
        <end position="433"/>
    </location>
</feature>
<comment type="cofactor">
    <cofactor evidence="1">
        <name>FAD</name>
        <dbReference type="ChEBI" id="CHEBI:57692"/>
    </cofactor>
</comment>
<comment type="subcellular location">
    <subcellularLocation>
        <location evidence="2">Mitochondrion matrix</location>
    </subcellularLocation>
</comment>
<dbReference type="InterPro" id="IPR001613">
    <property type="entry name" value="Flavin_amine_oxidase"/>
</dbReference>
<dbReference type="Pfam" id="PF01593">
    <property type="entry name" value="Amino_oxidase"/>
    <property type="match status" value="1"/>
</dbReference>
<dbReference type="AlphaFoldDB" id="A0A382FV15"/>
<dbReference type="SUPFAM" id="SSF51905">
    <property type="entry name" value="FAD/NAD(P)-binding domain"/>
    <property type="match status" value="1"/>
</dbReference>
<comment type="function">
    <text evidence="4">Probable oxidoreductase that may play a role as regulator of mitochondrial function.</text>
</comment>
<dbReference type="PRINTS" id="PR00757">
    <property type="entry name" value="AMINEOXDASEF"/>
</dbReference>
<evidence type="ECO:0000256" key="2">
    <source>
        <dbReference type="ARBA" id="ARBA00004305"/>
    </source>
</evidence>
<evidence type="ECO:0000256" key="5">
    <source>
        <dbReference type="ARBA" id="ARBA00038825"/>
    </source>
</evidence>
<reference evidence="8" key="1">
    <citation type="submission" date="2018-05" db="EMBL/GenBank/DDBJ databases">
        <authorList>
            <person name="Lanie J.A."/>
            <person name="Ng W.-L."/>
            <person name="Kazmierczak K.M."/>
            <person name="Andrzejewski T.M."/>
            <person name="Davidsen T.M."/>
            <person name="Wayne K.J."/>
            <person name="Tettelin H."/>
            <person name="Glass J.I."/>
            <person name="Rusch D."/>
            <person name="Podicherti R."/>
            <person name="Tsui H.-C.T."/>
            <person name="Winkler M.E."/>
        </authorList>
    </citation>
    <scope>NUCLEOTIDE SEQUENCE</scope>
</reference>
<gene>
    <name evidence="8" type="ORF">METZ01_LOCUS219674</name>
</gene>
<sequence length="489" mass="51709">MAEHDVVVIGAGHNGLVSAVILARTGLDVLVLEAADEPGGCIWTETLESGHRLERGAIDHSMILSVAKDLNLEQFGLEYVTREAMFAAGFADGRSLVFHQDLERTIETLGQSAPADTENYRMLAEIGSALLNMTDSFVEPPRFSDLAQMAAVLPGDTDLLRLLVSSSEAVAERHLQDVYLRSAVTMYGSHNQLAPYLPGTGLFALLLAASHGGEVARPIGGSSMLIKALTSALESAGGEVRTSSPVSAIIGSDAGALVAVENSDEVSARYVISTVDLRRTVELMPTPPSELCRAANTLSSGRFNVGELKVDLALSSQSSIGFGPEADSALWMLQERTDSLTRSFADIYLGRLPSSPAMMWASSSATDPSASPDGQGAVWLSAFVPAKPDKGAWDDAFTEEATNWLLDSFAGITGQDLRSNALSIHVTTPLNWEERTGNPAGNPNHVDLTIDQLFSWRPPTGLGHRTGLGWLYLSGAGTHPGGGLSGIPG</sequence>
<name>A0A382FV15_9ZZZZ</name>
<comment type="subunit">
    <text evidence="5">Interacts with COX5B; this interaction may contribute to localize PYROXD2 to the inner face of the inner mitochondrial membrane.</text>
</comment>
<evidence type="ECO:0000256" key="3">
    <source>
        <dbReference type="ARBA" id="ARBA00023002"/>
    </source>
</evidence>
<evidence type="ECO:0000259" key="7">
    <source>
        <dbReference type="Pfam" id="PF01593"/>
    </source>
</evidence>
<proteinExistence type="predicted"/>
<dbReference type="InterPro" id="IPR036188">
    <property type="entry name" value="FAD/NAD-bd_sf"/>
</dbReference>
<accession>A0A382FV15</accession>
<dbReference type="EMBL" id="UINC01052008">
    <property type="protein sequence ID" value="SVB66820.1"/>
    <property type="molecule type" value="Genomic_DNA"/>
</dbReference>
<dbReference type="GO" id="GO:0005759">
    <property type="term" value="C:mitochondrial matrix"/>
    <property type="evidence" value="ECO:0007669"/>
    <property type="project" value="UniProtKB-SubCell"/>
</dbReference>
<evidence type="ECO:0000256" key="6">
    <source>
        <dbReference type="ARBA" id="ARBA00040298"/>
    </source>
</evidence>